<feature type="transmembrane region" description="Helical" evidence="1">
    <location>
        <begin position="40"/>
        <end position="60"/>
    </location>
</feature>
<sequence length="129" mass="14776">MLQHLLRFSLLLFLVTGIAYGLHLYINQLFFDVSVELINFAYKFNVGFTFIFTTSIILASEKLKDQLGFIYLLGGAVKLGIFAYLIQTSDVSISKSVFLHFFVPYVVCVILELFYVIKLLNAANFRQDK</sequence>
<keyword evidence="1" id="KW-0472">Membrane</keyword>
<comment type="caution">
    <text evidence="2">The sequence shown here is derived from an EMBL/GenBank/DDBJ whole genome shotgun (WGS) entry which is preliminary data.</text>
</comment>
<protein>
    <submittedName>
        <fullName evidence="2">Uncharacterized protein</fullName>
    </submittedName>
</protein>
<proteinExistence type="predicted"/>
<accession>A0A918SHS1</accession>
<organism evidence="2 3">
    <name type="scientific">Salinimicrobium marinum</name>
    <dbReference type="NCBI Taxonomy" id="680283"/>
    <lineage>
        <taxon>Bacteria</taxon>
        <taxon>Pseudomonadati</taxon>
        <taxon>Bacteroidota</taxon>
        <taxon>Flavobacteriia</taxon>
        <taxon>Flavobacteriales</taxon>
        <taxon>Flavobacteriaceae</taxon>
        <taxon>Salinimicrobium</taxon>
    </lineage>
</organism>
<feature type="transmembrane region" description="Helical" evidence="1">
    <location>
        <begin position="98"/>
        <end position="117"/>
    </location>
</feature>
<evidence type="ECO:0000313" key="3">
    <source>
        <dbReference type="Proteomes" id="UP000610456"/>
    </source>
</evidence>
<gene>
    <name evidence="2" type="ORF">GCM10007103_20680</name>
</gene>
<dbReference type="RefSeq" id="WP_189604673.1">
    <property type="nucleotide sequence ID" value="NZ_BMXB01000007.1"/>
</dbReference>
<dbReference type="Proteomes" id="UP000610456">
    <property type="component" value="Unassembled WGS sequence"/>
</dbReference>
<feature type="transmembrane region" description="Helical" evidence="1">
    <location>
        <begin position="67"/>
        <end position="86"/>
    </location>
</feature>
<keyword evidence="3" id="KW-1185">Reference proteome</keyword>
<name>A0A918SHS1_9FLAO</name>
<keyword evidence="1" id="KW-0812">Transmembrane</keyword>
<dbReference type="EMBL" id="BMXB01000007">
    <property type="protein sequence ID" value="GHA39120.1"/>
    <property type="molecule type" value="Genomic_DNA"/>
</dbReference>
<reference evidence="2" key="2">
    <citation type="submission" date="2020-09" db="EMBL/GenBank/DDBJ databases">
        <authorList>
            <person name="Sun Q."/>
            <person name="Kim S."/>
        </authorList>
    </citation>
    <scope>NUCLEOTIDE SEQUENCE</scope>
    <source>
        <strain evidence="2">KCTC 12719</strain>
    </source>
</reference>
<keyword evidence="1" id="KW-1133">Transmembrane helix</keyword>
<dbReference type="AlphaFoldDB" id="A0A918SHS1"/>
<evidence type="ECO:0000313" key="2">
    <source>
        <dbReference type="EMBL" id="GHA39120.1"/>
    </source>
</evidence>
<reference evidence="2" key="1">
    <citation type="journal article" date="2014" name="Int. J. Syst. Evol. Microbiol.">
        <title>Complete genome sequence of Corynebacterium casei LMG S-19264T (=DSM 44701T), isolated from a smear-ripened cheese.</title>
        <authorList>
            <consortium name="US DOE Joint Genome Institute (JGI-PGF)"/>
            <person name="Walter F."/>
            <person name="Albersmeier A."/>
            <person name="Kalinowski J."/>
            <person name="Ruckert C."/>
        </authorList>
    </citation>
    <scope>NUCLEOTIDE SEQUENCE</scope>
    <source>
        <strain evidence="2">KCTC 12719</strain>
    </source>
</reference>
<evidence type="ECO:0000256" key="1">
    <source>
        <dbReference type="SAM" id="Phobius"/>
    </source>
</evidence>